<evidence type="ECO:0000259" key="8">
    <source>
        <dbReference type="PROSITE" id="PS50048"/>
    </source>
</evidence>
<dbReference type="PANTHER" id="PTHR31001:SF85">
    <property type="entry name" value="ZN(II)2CYS6 TRANSCRIPTION FACTOR (EUROFUNG)"/>
    <property type="match status" value="1"/>
</dbReference>
<dbReference type="Proteomes" id="UP001345691">
    <property type="component" value="Unassembled WGS sequence"/>
</dbReference>
<feature type="region of interest" description="Disordered" evidence="7">
    <location>
        <begin position="1"/>
        <end position="34"/>
    </location>
</feature>
<keyword evidence="3" id="KW-0805">Transcription regulation</keyword>
<comment type="subcellular location">
    <subcellularLocation>
        <location evidence="1">Nucleus</location>
    </subcellularLocation>
</comment>
<comment type="caution">
    <text evidence="9">The sequence shown here is derived from an EMBL/GenBank/DDBJ whole genome shotgun (WGS) entry which is preliminary data.</text>
</comment>
<evidence type="ECO:0000256" key="5">
    <source>
        <dbReference type="ARBA" id="ARBA00023163"/>
    </source>
</evidence>
<organism evidence="9 10">
    <name type="scientific">Exophiala sideris</name>
    <dbReference type="NCBI Taxonomy" id="1016849"/>
    <lineage>
        <taxon>Eukaryota</taxon>
        <taxon>Fungi</taxon>
        <taxon>Dikarya</taxon>
        <taxon>Ascomycota</taxon>
        <taxon>Pezizomycotina</taxon>
        <taxon>Eurotiomycetes</taxon>
        <taxon>Chaetothyriomycetidae</taxon>
        <taxon>Chaetothyriales</taxon>
        <taxon>Herpotrichiellaceae</taxon>
        <taxon>Exophiala</taxon>
    </lineage>
</organism>
<dbReference type="InterPro" id="IPR007219">
    <property type="entry name" value="XnlR_reg_dom"/>
</dbReference>
<evidence type="ECO:0000256" key="1">
    <source>
        <dbReference type="ARBA" id="ARBA00004123"/>
    </source>
</evidence>
<evidence type="ECO:0000256" key="7">
    <source>
        <dbReference type="SAM" id="MobiDB-lite"/>
    </source>
</evidence>
<keyword evidence="5" id="KW-0804">Transcription</keyword>
<sequence>MSTSTPAAADSSTTSPARPLQTPRKHPCTPCQHRKVKCDRNDPCSNCARLRVECVPPNTDLPRKRKKRFAEGVLLARLRRYEAYFKDNGLDPEDIDHGATDPAPEKGSNEAITRYATPSVFGALSPKSLKNGSLLNDRYRETEENLQGSSDDDSFEAPMTKSFDSRKTAADGYDIVFEEHGKQGLATFHPAPLHIFRLWQIFINNVDPLVKVLHAPTVQQQILDASADFSLVPANVEALMFAIYSMAIASITTEECNAFFGSDRESLLVQYHAGARQALTNAGLLGSSDLVTLQAFILYLGASDPRSLFCQTGIAMRIAQRMDLNNDGKRLGLTPFEAEMRRRLWWQLLLIDNRVAEISGSPPPSYSWSAKPPGNVNDNDLFAGMRDSLLESERLTEMMFVLLRCEIFEFTRNQATLESPTSTKDKAIDAFECHLESKYVQHCNPLAPLHSFSSLLARLEVWKLRSGLFDPRGLSGSRRQLPPNEQDRVFSASLRVMELHNTMLATESIQKFVWYALTNPPVPAYLYLLCGLRTTTSGELADRAWTQLAQHSENRKKHNS</sequence>
<dbReference type="EMBL" id="JAVRRF010000041">
    <property type="protein sequence ID" value="KAK5049764.1"/>
    <property type="molecule type" value="Genomic_DNA"/>
</dbReference>
<feature type="compositionally biased region" description="Basic and acidic residues" evidence="7">
    <location>
        <begin position="89"/>
        <end position="108"/>
    </location>
</feature>
<keyword evidence="2" id="KW-0479">Metal-binding</keyword>
<dbReference type="CDD" id="cd12148">
    <property type="entry name" value="fungal_TF_MHR"/>
    <property type="match status" value="1"/>
</dbReference>
<evidence type="ECO:0000256" key="6">
    <source>
        <dbReference type="ARBA" id="ARBA00023242"/>
    </source>
</evidence>
<dbReference type="Gene3D" id="4.10.240.10">
    <property type="entry name" value="Zn(2)-C6 fungal-type DNA-binding domain"/>
    <property type="match status" value="1"/>
</dbReference>
<evidence type="ECO:0000313" key="9">
    <source>
        <dbReference type="EMBL" id="KAK5049764.1"/>
    </source>
</evidence>
<dbReference type="InterPro" id="IPR001138">
    <property type="entry name" value="Zn2Cys6_DnaBD"/>
</dbReference>
<keyword evidence="6" id="KW-0539">Nucleus</keyword>
<accession>A0ABR0IXU8</accession>
<dbReference type="SMART" id="SM00066">
    <property type="entry name" value="GAL4"/>
    <property type="match status" value="1"/>
</dbReference>
<keyword evidence="10" id="KW-1185">Reference proteome</keyword>
<dbReference type="Pfam" id="PF04082">
    <property type="entry name" value="Fungal_trans"/>
    <property type="match status" value="1"/>
</dbReference>
<name>A0ABR0IXU8_9EURO</name>
<dbReference type="InterPro" id="IPR050613">
    <property type="entry name" value="Sec_Metabolite_Reg"/>
</dbReference>
<dbReference type="InterPro" id="IPR036864">
    <property type="entry name" value="Zn2-C6_fun-type_DNA-bd_sf"/>
</dbReference>
<reference evidence="9 10" key="1">
    <citation type="submission" date="2023-08" db="EMBL/GenBank/DDBJ databases">
        <title>Black Yeasts Isolated from many extreme environments.</title>
        <authorList>
            <person name="Coleine C."/>
            <person name="Stajich J.E."/>
            <person name="Selbmann L."/>
        </authorList>
    </citation>
    <scope>NUCLEOTIDE SEQUENCE [LARGE SCALE GENOMIC DNA]</scope>
    <source>
        <strain evidence="9 10">CCFEE 6328</strain>
    </source>
</reference>
<keyword evidence="4" id="KW-0238">DNA-binding</keyword>
<evidence type="ECO:0000256" key="4">
    <source>
        <dbReference type="ARBA" id="ARBA00023125"/>
    </source>
</evidence>
<evidence type="ECO:0000256" key="2">
    <source>
        <dbReference type="ARBA" id="ARBA00022723"/>
    </source>
</evidence>
<dbReference type="PROSITE" id="PS50048">
    <property type="entry name" value="ZN2_CY6_FUNGAL_2"/>
    <property type="match status" value="1"/>
</dbReference>
<evidence type="ECO:0000256" key="3">
    <source>
        <dbReference type="ARBA" id="ARBA00023015"/>
    </source>
</evidence>
<dbReference type="CDD" id="cd00067">
    <property type="entry name" value="GAL4"/>
    <property type="match status" value="1"/>
</dbReference>
<dbReference type="Pfam" id="PF00172">
    <property type="entry name" value="Zn_clus"/>
    <property type="match status" value="1"/>
</dbReference>
<dbReference type="SMART" id="SM00906">
    <property type="entry name" value="Fungal_trans"/>
    <property type="match status" value="1"/>
</dbReference>
<protein>
    <recommendedName>
        <fullName evidence="8">Zn(2)-C6 fungal-type domain-containing protein</fullName>
    </recommendedName>
</protein>
<feature type="compositionally biased region" description="Basic residues" evidence="7">
    <location>
        <begin position="23"/>
        <end position="34"/>
    </location>
</feature>
<feature type="region of interest" description="Disordered" evidence="7">
    <location>
        <begin position="89"/>
        <end position="110"/>
    </location>
</feature>
<evidence type="ECO:0000313" key="10">
    <source>
        <dbReference type="Proteomes" id="UP001345691"/>
    </source>
</evidence>
<dbReference type="SUPFAM" id="SSF57701">
    <property type="entry name" value="Zn2/Cys6 DNA-binding domain"/>
    <property type="match status" value="1"/>
</dbReference>
<dbReference type="PANTHER" id="PTHR31001">
    <property type="entry name" value="UNCHARACTERIZED TRANSCRIPTIONAL REGULATORY PROTEIN"/>
    <property type="match status" value="1"/>
</dbReference>
<gene>
    <name evidence="9" type="ORF">LTR69_010821</name>
</gene>
<feature type="domain" description="Zn(2)-C6 fungal-type" evidence="8">
    <location>
        <begin position="27"/>
        <end position="55"/>
    </location>
</feature>
<proteinExistence type="predicted"/>
<feature type="compositionally biased region" description="Low complexity" evidence="7">
    <location>
        <begin position="1"/>
        <end position="17"/>
    </location>
</feature>